<sequence>MHLRSTSKRVIMNLVRPDLRLSIVAKIRKRLHKKYKLAPLFANSTFYIKDECPIKTVEIKRRIEPYDSEDNSTRELGINTVDQNISPESNKIVYRKRKK</sequence>
<gene>
    <name evidence="1" type="ORF">ECRA1380_LOCUS9914</name>
</gene>
<protein>
    <submittedName>
        <fullName evidence="1">Uncharacterized protein</fullName>
    </submittedName>
</protein>
<proteinExistence type="predicted"/>
<dbReference type="EMBL" id="HBIK01021073">
    <property type="protein sequence ID" value="CAE0384950.1"/>
    <property type="molecule type" value="Transcribed_RNA"/>
</dbReference>
<reference evidence="1" key="1">
    <citation type="submission" date="2021-01" db="EMBL/GenBank/DDBJ databases">
        <authorList>
            <person name="Corre E."/>
            <person name="Pelletier E."/>
            <person name="Niang G."/>
            <person name="Scheremetjew M."/>
            <person name="Finn R."/>
            <person name="Kale V."/>
            <person name="Holt S."/>
            <person name="Cochrane G."/>
            <person name="Meng A."/>
            <person name="Brown T."/>
            <person name="Cohen L."/>
        </authorList>
    </citation>
    <scope>NUCLEOTIDE SEQUENCE</scope>
    <source>
        <strain evidence="1">CT5</strain>
    </source>
</reference>
<accession>A0A7S3NX41</accession>
<organism evidence="1">
    <name type="scientific">Euplotes crassus</name>
    <dbReference type="NCBI Taxonomy" id="5936"/>
    <lineage>
        <taxon>Eukaryota</taxon>
        <taxon>Sar</taxon>
        <taxon>Alveolata</taxon>
        <taxon>Ciliophora</taxon>
        <taxon>Intramacronucleata</taxon>
        <taxon>Spirotrichea</taxon>
        <taxon>Hypotrichia</taxon>
        <taxon>Euplotida</taxon>
        <taxon>Euplotidae</taxon>
        <taxon>Moneuplotes</taxon>
    </lineage>
</organism>
<name>A0A7S3NX41_EUPCR</name>
<evidence type="ECO:0000313" key="1">
    <source>
        <dbReference type="EMBL" id="CAE0384950.1"/>
    </source>
</evidence>
<dbReference type="AlphaFoldDB" id="A0A7S3NX41"/>